<dbReference type="GO" id="GO:0003723">
    <property type="term" value="F:RNA binding"/>
    <property type="evidence" value="ECO:0007669"/>
    <property type="project" value="InterPro"/>
</dbReference>
<dbReference type="CDD" id="cd02644">
    <property type="entry name" value="R3H_jag"/>
    <property type="match status" value="1"/>
</dbReference>
<name>A0A1F4UT28_UNCKA</name>
<protein>
    <recommendedName>
        <fullName evidence="1">R3H domain-containing protein</fullName>
    </recommendedName>
</protein>
<dbReference type="Proteomes" id="UP000177458">
    <property type="component" value="Unassembled WGS sequence"/>
</dbReference>
<dbReference type="InterPro" id="IPR015946">
    <property type="entry name" value="KH_dom-like_a/b"/>
</dbReference>
<dbReference type="PANTHER" id="PTHR35800:SF1">
    <property type="entry name" value="RNA-BINDING PROTEIN KHPB"/>
    <property type="match status" value="1"/>
</dbReference>
<dbReference type="CDD" id="cd02414">
    <property type="entry name" value="KH-II_Jag"/>
    <property type="match status" value="1"/>
</dbReference>
<gene>
    <name evidence="2" type="ORF">A3A69_00945</name>
</gene>
<evidence type="ECO:0000313" key="3">
    <source>
        <dbReference type="Proteomes" id="UP000177458"/>
    </source>
</evidence>
<dbReference type="Pfam" id="PF01424">
    <property type="entry name" value="R3H"/>
    <property type="match status" value="1"/>
</dbReference>
<dbReference type="Gene3D" id="3.30.300.20">
    <property type="match status" value="1"/>
</dbReference>
<dbReference type="Gene3D" id="3.30.1370.50">
    <property type="entry name" value="R3H-like domain"/>
    <property type="match status" value="1"/>
</dbReference>
<dbReference type="InterPro" id="IPR039247">
    <property type="entry name" value="KhpB"/>
</dbReference>
<feature type="domain" description="R3H" evidence="1">
    <location>
        <begin position="85"/>
        <end position="151"/>
    </location>
</feature>
<dbReference type="EMBL" id="MEVF01000048">
    <property type="protein sequence ID" value="OGC48114.1"/>
    <property type="molecule type" value="Genomic_DNA"/>
</dbReference>
<reference evidence="2 3" key="1">
    <citation type="journal article" date="2016" name="Nat. Commun.">
        <title>Thousands of microbial genomes shed light on interconnected biogeochemical processes in an aquifer system.</title>
        <authorList>
            <person name="Anantharaman K."/>
            <person name="Brown C.T."/>
            <person name="Hug L.A."/>
            <person name="Sharon I."/>
            <person name="Castelle C.J."/>
            <person name="Probst A.J."/>
            <person name="Thomas B.C."/>
            <person name="Singh A."/>
            <person name="Wilkins M.J."/>
            <person name="Karaoz U."/>
            <person name="Brodie E.L."/>
            <person name="Williams K.H."/>
            <person name="Hubbard S.S."/>
            <person name="Banfield J.F."/>
        </authorList>
    </citation>
    <scope>NUCLEOTIDE SEQUENCE [LARGE SCALE GENOMIC DNA]</scope>
</reference>
<dbReference type="PROSITE" id="PS51061">
    <property type="entry name" value="R3H"/>
    <property type="match status" value="1"/>
</dbReference>
<dbReference type="AlphaFoldDB" id="A0A1F4UT28"/>
<dbReference type="InterPro" id="IPR034079">
    <property type="entry name" value="R3H_KhpB"/>
</dbReference>
<dbReference type="InterPro" id="IPR036867">
    <property type="entry name" value="R3H_dom_sf"/>
</dbReference>
<dbReference type="InterPro" id="IPR001374">
    <property type="entry name" value="R3H_dom"/>
</dbReference>
<evidence type="ECO:0000259" key="1">
    <source>
        <dbReference type="PROSITE" id="PS51061"/>
    </source>
</evidence>
<organism evidence="2 3">
    <name type="scientific">candidate division WWE3 bacterium RIFCSPLOWO2_01_FULL_37_15</name>
    <dbReference type="NCBI Taxonomy" id="1802622"/>
    <lineage>
        <taxon>Bacteria</taxon>
        <taxon>Katanobacteria</taxon>
    </lineage>
</organism>
<dbReference type="PANTHER" id="PTHR35800">
    <property type="entry name" value="PROTEIN JAG"/>
    <property type="match status" value="1"/>
</dbReference>
<evidence type="ECO:0000313" key="2">
    <source>
        <dbReference type="EMBL" id="OGC48114.1"/>
    </source>
</evidence>
<dbReference type="InterPro" id="IPR038008">
    <property type="entry name" value="Jag_KH"/>
</dbReference>
<sequence>MTNKEDIIKNKINEIFNYIGVSPELSLKQGDNNFYMVDVTGNDLNFLIGYRGESLDALQNLVNQMVFKQLNEWVQIVIDINGYKNQKQGKIEEIARRFIDKVRFLGHEVDLPPMEAYERRYVHMLLSQYDDVESESRGEGRNRRVVIKPKK</sequence>
<dbReference type="SMART" id="SM00393">
    <property type="entry name" value="R3H"/>
    <property type="match status" value="1"/>
</dbReference>
<accession>A0A1F4UT28</accession>
<comment type="caution">
    <text evidence="2">The sequence shown here is derived from an EMBL/GenBank/DDBJ whole genome shotgun (WGS) entry which is preliminary data.</text>
</comment>
<dbReference type="SUPFAM" id="SSF82708">
    <property type="entry name" value="R3H domain"/>
    <property type="match status" value="1"/>
</dbReference>
<proteinExistence type="predicted"/>